<accession>A0A849SHW7</accession>
<evidence type="ECO:0000313" key="2">
    <source>
        <dbReference type="EMBL" id="NOT34166.1"/>
    </source>
</evidence>
<protein>
    <submittedName>
        <fullName evidence="2">Uncharacterized protein</fullName>
    </submittedName>
</protein>
<reference evidence="2 3" key="1">
    <citation type="submission" date="2020-04" db="EMBL/GenBank/DDBJ databases">
        <title>Metagenomic profiling of ammonia- and methane-oxidizing microorganisms in a Dutch drinking water treatment plant.</title>
        <authorList>
            <person name="Poghosyan L."/>
            <person name="Leucker S."/>
        </authorList>
    </citation>
    <scope>NUCLEOTIDE SEQUENCE [LARGE SCALE GENOMIC DNA]</scope>
    <source>
        <strain evidence="2">S-RSF-IL-03</strain>
    </source>
</reference>
<evidence type="ECO:0000256" key="1">
    <source>
        <dbReference type="SAM" id="SignalP"/>
    </source>
</evidence>
<organism evidence="2 3">
    <name type="scientific">Eiseniibacteriota bacterium</name>
    <dbReference type="NCBI Taxonomy" id="2212470"/>
    <lineage>
        <taxon>Bacteria</taxon>
        <taxon>Candidatus Eiseniibacteriota</taxon>
    </lineage>
</organism>
<dbReference type="AlphaFoldDB" id="A0A849SHW7"/>
<keyword evidence="1" id="KW-0732">Signal</keyword>
<name>A0A849SHW7_UNCEI</name>
<dbReference type="EMBL" id="JABFRW010000097">
    <property type="protein sequence ID" value="NOT34166.1"/>
    <property type="molecule type" value="Genomic_DNA"/>
</dbReference>
<feature type="signal peptide" evidence="1">
    <location>
        <begin position="1"/>
        <end position="23"/>
    </location>
</feature>
<dbReference type="Proteomes" id="UP000580839">
    <property type="component" value="Unassembled WGS sequence"/>
</dbReference>
<evidence type="ECO:0000313" key="3">
    <source>
        <dbReference type="Proteomes" id="UP000580839"/>
    </source>
</evidence>
<feature type="chain" id="PRO_5032536455" evidence="1">
    <location>
        <begin position="24"/>
        <end position="263"/>
    </location>
</feature>
<comment type="caution">
    <text evidence="2">The sequence shown here is derived from an EMBL/GenBank/DDBJ whole genome shotgun (WGS) entry which is preliminary data.</text>
</comment>
<sequence length="263" mass="27328">MGPRSLLAMIALAGVLAAPEASALVLESFQTPFPANMCLPNSGAPVVFSGAYCDGSVCPPDPVSTCGTGYFADQTAAPGVWQGAPRRAEVGSGLGTRANAQILPGIGQLEVHHLEGGGSGSAHSLVLKYGDASAPLDLDLQALGFTGVRMPITCESNPFYPLHVIVRLRGDLLDPGGPVARAAAYVTESRLLTLPLEAFVISNGFSFSDVHQIQINFIDGCLSIGCEPMVIPTRNYSIGSISIDSGATATSPRSWGGLKVRYR</sequence>
<gene>
    <name evidence="2" type="ORF">HOP12_08365</name>
</gene>
<proteinExistence type="predicted"/>